<proteinExistence type="predicted"/>
<dbReference type="EMBL" id="UYYB01106731">
    <property type="protein sequence ID" value="VDM79898.1"/>
    <property type="molecule type" value="Genomic_DNA"/>
</dbReference>
<sequence length="144" mass="16277">MACILAPARCVLRSEHRRKPVAFRGATGTRPCFCAADAIYIKLRTNRTFEGHVHVKFASNKYCYQTLVTNNQIEVLVPHEECAVPRRRSKSPEGVFLETSLAVAFHPDFTTADDRIFHFRCFHQRTSKGQQETGSPTEPPKGTL</sequence>
<dbReference type="Proteomes" id="UP000270094">
    <property type="component" value="Unassembled WGS sequence"/>
</dbReference>
<name>A0A3P7LL38_STRVU</name>
<gene>
    <name evidence="4" type="ORF">SVUK_LOCUS14896</name>
</gene>
<keyword evidence="1" id="KW-0193">Cuticle</keyword>
<dbReference type="AlphaFoldDB" id="A0A3P7LL38"/>
<dbReference type="Pfam" id="PF25057">
    <property type="entry name" value="CUT_N"/>
    <property type="match status" value="1"/>
</dbReference>
<dbReference type="PANTHER" id="PTHR22907">
    <property type="entry name" value="GH04558P"/>
    <property type="match status" value="1"/>
</dbReference>
<dbReference type="GO" id="GO:0042302">
    <property type="term" value="F:structural constituent of cuticle"/>
    <property type="evidence" value="ECO:0007669"/>
    <property type="project" value="UniProtKB-KW"/>
</dbReference>
<evidence type="ECO:0000313" key="5">
    <source>
        <dbReference type="Proteomes" id="UP000270094"/>
    </source>
</evidence>
<dbReference type="PROSITE" id="PS51034">
    <property type="entry name" value="ZP_2"/>
    <property type="match status" value="1"/>
</dbReference>
<dbReference type="OrthoDB" id="5861408at2759"/>
<keyword evidence="5" id="KW-1185">Reference proteome</keyword>
<keyword evidence="2" id="KW-0732">Signal</keyword>
<accession>A0A3P7LL38</accession>
<evidence type="ECO:0000256" key="1">
    <source>
        <dbReference type="ARBA" id="ARBA00022460"/>
    </source>
</evidence>
<dbReference type="PANTHER" id="PTHR22907:SF17">
    <property type="entry name" value="ZP DOMAIN-CONTAINING PROTEIN"/>
    <property type="match status" value="1"/>
</dbReference>
<feature type="domain" description="ZP" evidence="3">
    <location>
        <begin position="33"/>
        <end position="144"/>
    </location>
</feature>
<reference evidence="4 5" key="1">
    <citation type="submission" date="2018-11" db="EMBL/GenBank/DDBJ databases">
        <authorList>
            <consortium name="Pathogen Informatics"/>
        </authorList>
    </citation>
    <scope>NUCLEOTIDE SEQUENCE [LARGE SCALE GENOMIC DNA]</scope>
</reference>
<dbReference type="InterPro" id="IPR051962">
    <property type="entry name" value="Cuticlin"/>
</dbReference>
<dbReference type="InterPro" id="IPR056953">
    <property type="entry name" value="CUT_N"/>
</dbReference>
<protein>
    <recommendedName>
        <fullName evidence="3">ZP domain-containing protein</fullName>
    </recommendedName>
</protein>
<evidence type="ECO:0000256" key="2">
    <source>
        <dbReference type="ARBA" id="ARBA00022729"/>
    </source>
</evidence>
<dbReference type="InterPro" id="IPR001507">
    <property type="entry name" value="ZP_dom"/>
</dbReference>
<organism evidence="4 5">
    <name type="scientific">Strongylus vulgaris</name>
    <name type="common">Blood worm</name>
    <dbReference type="NCBI Taxonomy" id="40348"/>
    <lineage>
        <taxon>Eukaryota</taxon>
        <taxon>Metazoa</taxon>
        <taxon>Ecdysozoa</taxon>
        <taxon>Nematoda</taxon>
        <taxon>Chromadorea</taxon>
        <taxon>Rhabditida</taxon>
        <taxon>Rhabditina</taxon>
        <taxon>Rhabditomorpha</taxon>
        <taxon>Strongyloidea</taxon>
        <taxon>Strongylidae</taxon>
        <taxon>Strongylus</taxon>
    </lineage>
</organism>
<evidence type="ECO:0000259" key="3">
    <source>
        <dbReference type="PROSITE" id="PS51034"/>
    </source>
</evidence>
<evidence type="ECO:0000313" key="4">
    <source>
        <dbReference type="EMBL" id="VDM79898.1"/>
    </source>
</evidence>